<feature type="transmembrane region" description="Helical" evidence="1">
    <location>
        <begin position="373"/>
        <end position="393"/>
    </location>
</feature>
<organism evidence="2">
    <name type="scientific">Calcidiscus leptoporus</name>
    <dbReference type="NCBI Taxonomy" id="127549"/>
    <lineage>
        <taxon>Eukaryota</taxon>
        <taxon>Haptista</taxon>
        <taxon>Haptophyta</taxon>
        <taxon>Prymnesiophyceae</taxon>
        <taxon>Coccolithales</taxon>
        <taxon>Calcidiscaceae</taxon>
        <taxon>Calcidiscus</taxon>
    </lineage>
</organism>
<name>A0A7S0J5P6_9EUKA</name>
<gene>
    <name evidence="2" type="ORF">CLEP1334_LOCUS17107</name>
</gene>
<feature type="transmembrane region" description="Helical" evidence="1">
    <location>
        <begin position="341"/>
        <end position="361"/>
    </location>
</feature>
<dbReference type="EMBL" id="HBER01033954">
    <property type="protein sequence ID" value="CAD8541821.1"/>
    <property type="molecule type" value="Transcribed_RNA"/>
</dbReference>
<dbReference type="PANTHER" id="PTHR36009:SF3">
    <property type="entry name" value="TRANSMEMBRANE PROTEIN"/>
    <property type="match status" value="1"/>
</dbReference>
<sequence length="520" mass="55620">MSPAAVAAACAPDVQWQDMDREQAVRGPEAVRELLVAKFPPGSRLAVERLSDGAKSGGFTWHREVEGVEGSGLRGITYVELNEIGQIAYVQEGAEPLFKLDKLLEALLLAVNANQKDATEKPAVMYERQTPTSAEGIVRYLWEVAYPGGATPSEALGFFSDDIVYEDFNYNSPFVGIKAVSAYIGLLDAFPQFVFVPERISEGKRGVCLTWRCEVNGEPGPSGISYNEVDANGLISFARDIPAPSMKPPPLAALAAALAPGLRVIGGPRAALPSMRTAPSPPSTLETLRSRPTRAAMALMWIGFSVYVAAFSPGEFSLSLDSMDNRLISNAIADPQSLNPIFFAVFNALGVLPAVNLALLLPGANGQKPLPTAPFVGASFALGYGALGPYLALREPRPSAISRSELGFVARYVTESKLYAAGLLAASMALGYGLATIVDVPAALSEFNQLFETSKLVHVSTIDFAILSTFAFEPIREDMSRRGWWDDDAADNNVGRLAAFCVPVVGPCAYLLLRPPLEEA</sequence>
<dbReference type="Gene3D" id="3.10.450.50">
    <property type="match status" value="2"/>
</dbReference>
<proteinExistence type="predicted"/>
<evidence type="ECO:0008006" key="3">
    <source>
        <dbReference type="Google" id="ProtNLM"/>
    </source>
</evidence>
<reference evidence="2" key="1">
    <citation type="submission" date="2021-01" db="EMBL/GenBank/DDBJ databases">
        <authorList>
            <person name="Corre E."/>
            <person name="Pelletier E."/>
            <person name="Niang G."/>
            <person name="Scheremetjew M."/>
            <person name="Finn R."/>
            <person name="Kale V."/>
            <person name="Holt S."/>
            <person name="Cochrane G."/>
            <person name="Meng A."/>
            <person name="Brown T."/>
            <person name="Cohen L."/>
        </authorList>
    </citation>
    <scope>NUCLEOTIDE SEQUENCE</scope>
    <source>
        <strain evidence="2">RCC1130</strain>
    </source>
</reference>
<dbReference type="InterPro" id="IPR032710">
    <property type="entry name" value="NTF2-like_dom_sf"/>
</dbReference>
<keyword evidence="1" id="KW-0472">Membrane</keyword>
<evidence type="ECO:0000313" key="2">
    <source>
        <dbReference type="EMBL" id="CAD8541821.1"/>
    </source>
</evidence>
<dbReference type="AlphaFoldDB" id="A0A7S0J5P6"/>
<keyword evidence="1" id="KW-0812">Transmembrane</keyword>
<keyword evidence="1" id="KW-1133">Transmembrane helix</keyword>
<dbReference type="PANTHER" id="PTHR36009">
    <property type="match status" value="1"/>
</dbReference>
<protein>
    <recommendedName>
        <fullName evidence="3">SnoaL-like domain-containing protein</fullName>
    </recommendedName>
</protein>
<feature type="transmembrane region" description="Helical" evidence="1">
    <location>
        <begin position="298"/>
        <end position="320"/>
    </location>
</feature>
<dbReference type="SUPFAM" id="SSF54427">
    <property type="entry name" value="NTF2-like"/>
    <property type="match status" value="2"/>
</dbReference>
<accession>A0A7S0J5P6</accession>
<evidence type="ECO:0000256" key="1">
    <source>
        <dbReference type="SAM" id="Phobius"/>
    </source>
</evidence>
<feature type="transmembrane region" description="Helical" evidence="1">
    <location>
        <begin position="418"/>
        <end position="444"/>
    </location>
</feature>